<dbReference type="Proteomes" id="UP000249061">
    <property type="component" value="Unassembled WGS sequence"/>
</dbReference>
<evidence type="ECO:0000313" key="1">
    <source>
        <dbReference type="EMBL" id="PZR03514.1"/>
    </source>
</evidence>
<sequence>MMRTIRTITATGAVVGALLLGGCSALLPEVYGPERGPDSRVAEPTEAAATFLTVGDCFGFPVEGDLARVTLVPCAQSHDWEVIAQGDLTLREEKELGVQNAVSGYCADPFAAFEAANADGAPWQQFLLSEAKRGERTVTVYTCVATVTVPEP</sequence>
<dbReference type="PROSITE" id="PS51257">
    <property type="entry name" value="PROKAR_LIPOPROTEIN"/>
    <property type="match status" value="1"/>
</dbReference>
<dbReference type="AlphaFoldDB" id="A0A2W5UJQ6"/>
<comment type="caution">
    <text evidence="1">The sequence shown here is derived from an EMBL/GenBank/DDBJ whole genome shotgun (WGS) entry which is preliminary data.</text>
</comment>
<accession>A0A2W5UJQ6</accession>
<evidence type="ECO:0008006" key="3">
    <source>
        <dbReference type="Google" id="ProtNLM"/>
    </source>
</evidence>
<protein>
    <recommendedName>
        <fullName evidence="3">Lipoprotein</fullName>
    </recommendedName>
</protein>
<organism evidence="1 2">
    <name type="scientific">Archangium gephyra</name>
    <dbReference type="NCBI Taxonomy" id="48"/>
    <lineage>
        <taxon>Bacteria</taxon>
        <taxon>Pseudomonadati</taxon>
        <taxon>Myxococcota</taxon>
        <taxon>Myxococcia</taxon>
        <taxon>Myxococcales</taxon>
        <taxon>Cystobacterineae</taxon>
        <taxon>Archangiaceae</taxon>
        <taxon>Archangium</taxon>
    </lineage>
</organism>
<gene>
    <name evidence="1" type="ORF">DI536_35900</name>
</gene>
<evidence type="ECO:0000313" key="2">
    <source>
        <dbReference type="Proteomes" id="UP000249061"/>
    </source>
</evidence>
<reference evidence="1 2" key="1">
    <citation type="submission" date="2017-08" db="EMBL/GenBank/DDBJ databases">
        <title>Infants hospitalized years apart are colonized by the same room-sourced microbial strains.</title>
        <authorList>
            <person name="Brooks B."/>
            <person name="Olm M.R."/>
            <person name="Firek B.A."/>
            <person name="Baker R."/>
            <person name="Thomas B.C."/>
            <person name="Morowitz M.J."/>
            <person name="Banfield J.F."/>
        </authorList>
    </citation>
    <scope>NUCLEOTIDE SEQUENCE [LARGE SCALE GENOMIC DNA]</scope>
    <source>
        <strain evidence="1">S2_003_000_R2_14</strain>
    </source>
</reference>
<dbReference type="EMBL" id="QFQP01000085">
    <property type="protein sequence ID" value="PZR03514.1"/>
    <property type="molecule type" value="Genomic_DNA"/>
</dbReference>
<name>A0A2W5UJQ6_9BACT</name>
<proteinExistence type="predicted"/>